<dbReference type="AlphaFoldDB" id="A0A445EAE5"/>
<dbReference type="Gene3D" id="3.20.10.10">
    <property type="entry name" value="D-amino Acid Aminotransferase, subunit A, domain 2"/>
    <property type="match status" value="1"/>
</dbReference>
<dbReference type="InterPro" id="IPR043132">
    <property type="entry name" value="BCAT-like_C"/>
</dbReference>
<dbReference type="EMBL" id="SDMP01000002">
    <property type="protein sequence ID" value="RYR72421.1"/>
    <property type="molecule type" value="Genomic_DNA"/>
</dbReference>
<dbReference type="SUPFAM" id="SSF56752">
    <property type="entry name" value="D-aminoacid aminotransferase-like PLP-dependent enzymes"/>
    <property type="match status" value="2"/>
</dbReference>
<dbReference type="GO" id="GO:0003824">
    <property type="term" value="F:catalytic activity"/>
    <property type="evidence" value="ECO:0007669"/>
    <property type="project" value="InterPro"/>
</dbReference>
<keyword evidence="1" id="KW-1133">Transmembrane helix</keyword>
<keyword evidence="1" id="KW-0812">Transmembrane</keyword>
<feature type="transmembrane region" description="Helical" evidence="1">
    <location>
        <begin position="259"/>
        <end position="278"/>
    </location>
</feature>
<dbReference type="PANTHER" id="PTHR47703:SF2">
    <property type="entry name" value="D-AMINOACID AMINOTRANSFERASE-LIKE PLP-DEPENDENT ENZYMES SUPERFAMILY PROTEIN"/>
    <property type="match status" value="1"/>
</dbReference>
<gene>
    <name evidence="2" type="ORF">Ahy_A02g006636</name>
</gene>
<reference evidence="2 3" key="1">
    <citation type="submission" date="2019-01" db="EMBL/GenBank/DDBJ databases">
        <title>Sequencing of cultivated peanut Arachis hypogaea provides insights into genome evolution and oil improvement.</title>
        <authorList>
            <person name="Chen X."/>
        </authorList>
    </citation>
    <scope>NUCLEOTIDE SEQUENCE [LARGE SCALE GENOMIC DNA]</scope>
    <source>
        <strain evidence="3">cv. Fuhuasheng</strain>
        <tissue evidence="2">Leaves</tissue>
    </source>
</reference>
<dbReference type="PANTHER" id="PTHR47703">
    <property type="entry name" value="D-AMINOACID AMINOTRANSFERASE-LIKE PLP-DEPENDENT ENZYMES SUPERFAMILY PROTEIN"/>
    <property type="match status" value="1"/>
</dbReference>
<dbReference type="InterPro" id="IPR036038">
    <property type="entry name" value="Aminotransferase-like"/>
</dbReference>
<dbReference type="Proteomes" id="UP000289738">
    <property type="component" value="Chromosome A02"/>
</dbReference>
<comment type="caution">
    <text evidence="2">The sequence shown here is derived from an EMBL/GenBank/DDBJ whole genome shotgun (WGS) entry which is preliminary data.</text>
</comment>
<keyword evidence="3" id="KW-1185">Reference proteome</keyword>
<evidence type="ECO:0000313" key="3">
    <source>
        <dbReference type="Proteomes" id="UP000289738"/>
    </source>
</evidence>
<evidence type="ECO:0000313" key="2">
    <source>
        <dbReference type="EMBL" id="RYR72421.1"/>
    </source>
</evidence>
<protein>
    <recommendedName>
        <fullName evidence="4">Aminotransferase class IV</fullName>
    </recommendedName>
</protein>
<organism evidence="2 3">
    <name type="scientific">Arachis hypogaea</name>
    <name type="common">Peanut</name>
    <dbReference type="NCBI Taxonomy" id="3818"/>
    <lineage>
        <taxon>Eukaryota</taxon>
        <taxon>Viridiplantae</taxon>
        <taxon>Streptophyta</taxon>
        <taxon>Embryophyta</taxon>
        <taxon>Tracheophyta</taxon>
        <taxon>Spermatophyta</taxon>
        <taxon>Magnoliopsida</taxon>
        <taxon>eudicotyledons</taxon>
        <taxon>Gunneridae</taxon>
        <taxon>Pentapetalae</taxon>
        <taxon>rosids</taxon>
        <taxon>fabids</taxon>
        <taxon>Fabales</taxon>
        <taxon>Fabaceae</taxon>
        <taxon>Papilionoideae</taxon>
        <taxon>50 kb inversion clade</taxon>
        <taxon>dalbergioids sensu lato</taxon>
        <taxon>Dalbergieae</taxon>
        <taxon>Pterocarpus clade</taxon>
        <taxon>Arachis</taxon>
    </lineage>
</organism>
<keyword evidence="1" id="KW-0472">Membrane</keyword>
<name>A0A445EAE5_ARAHY</name>
<proteinExistence type="predicted"/>
<sequence>MFKVDAIIDINQVTVDSTVFHLWLLWKVRMSSSRFLFSNGILSNTLDTPPVKLFLEAQPGAYTTSRTHNNASCFLFWERHMKRLSESIRILSTLAPHLLFKSNNSAIAPPSWTTLPIWQPTLQMLVDDSMQKVMPIAIKERVDCQELAVTTLVSGNLEELNACETIDEDRVGKILDVHVHIETYVPPAFGILGNGAHLALAGYGRHVAIAKYSDWVRIRKSLEKLRPPSVTELLLSNDGNHILEGCVTNFFVVCCKVSMILNMAYYILAYILCTFFFIRIPTAYFASPPQLELNGQDSDDKANGNKYPFEVQTAPLSDGVLPGIIRQVVIEKIKHRMEVKKKNGNKKKNLVVIEPLRSDLYYVSRVCRSEGIPIREVAPSWSEHGIWEEAFITSISSLFSLISNVNLGTNDVVGGLRILQHVESIQVPTEWQSIHSKTWKDISWTKKQFQGRPGMITTIIQEKIMEKATLEGYSISNICKR</sequence>
<evidence type="ECO:0008006" key="4">
    <source>
        <dbReference type="Google" id="ProtNLM"/>
    </source>
</evidence>
<accession>A0A445EAE5</accession>
<evidence type="ECO:0000256" key="1">
    <source>
        <dbReference type="SAM" id="Phobius"/>
    </source>
</evidence>